<name>A0A1M6E9H4_9FIRM</name>
<sequence>MEILSIVLLSVFAFYGLFVAIMEYLKVQPDENKDAGYRIILDIPEDAAENLEGVIRTAFSEEMPDKLMTDRKLYVSTSGNNAQINRIIRDMQAMYPIEVLPRIDRCCIITGSNLYTDG</sequence>
<feature type="transmembrane region" description="Helical" evidence="1">
    <location>
        <begin position="6"/>
        <end position="25"/>
    </location>
</feature>
<evidence type="ECO:0000256" key="1">
    <source>
        <dbReference type="SAM" id="Phobius"/>
    </source>
</evidence>
<evidence type="ECO:0000313" key="2">
    <source>
        <dbReference type="EMBL" id="SHI82174.1"/>
    </source>
</evidence>
<keyword evidence="1" id="KW-0472">Membrane</keyword>
<accession>A0A1M6E9H4</accession>
<dbReference type="EMBL" id="FQZP01000011">
    <property type="protein sequence ID" value="SHI82174.1"/>
    <property type="molecule type" value="Genomic_DNA"/>
</dbReference>
<keyword evidence="1" id="KW-0812">Transmembrane</keyword>
<keyword evidence="3" id="KW-1185">Reference proteome</keyword>
<evidence type="ECO:0000313" key="3">
    <source>
        <dbReference type="Proteomes" id="UP000324781"/>
    </source>
</evidence>
<gene>
    <name evidence="2" type="ORF">SAMN05444373_101128</name>
</gene>
<organism evidence="2 3">
    <name type="scientific">Thermoclostridium caenicola</name>
    <dbReference type="NCBI Taxonomy" id="659425"/>
    <lineage>
        <taxon>Bacteria</taxon>
        <taxon>Bacillati</taxon>
        <taxon>Bacillota</taxon>
        <taxon>Clostridia</taxon>
        <taxon>Eubacteriales</taxon>
        <taxon>Oscillospiraceae</taxon>
        <taxon>Thermoclostridium</taxon>
    </lineage>
</organism>
<dbReference type="Proteomes" id="UP000324781">
    <property type="component" value="Unassembled WGS sequence"/>
</dbReference>
<reference evidence="2 3" key="1">
    <citation type="submission" date="2016-11" db="EMBL/GenBank/DDBJ databases">
        <authorList>
            <person name="Varghese N."/>
            <person name="Submissions S."/>
        </authorList>
    </citation>
    <scope>NUCLEOTIDE SEQUENCE [LARGE SCALE GENOMIC DNA]</scope>
    <source>
        <strain evidence="2 3">DSM 19027</strain>
    </source>
</reference>
<dbReference type="RefSeq" id="WP_149678237.1">
    <property type="nucleotide sequence ID" value="NZ_FQZP01000011.1"/>
</dbReference>
<dbReference type="AlphaFoldDB" id="A0A1M6E9H4"/>
<keyword evidence="1" id="KW-1133">Transmembrane helix</keyword>
<proteinExistence type="predicted"/>
<protein>
    <submittedName>
        <fullName evidence="2">Uncharacterized protein</fullName>
    </submittedName>
</protein>